<organism evidence="2 3">
    <name type="scientific">Azospirillum rugosum</name>
    <dbReference type="NCBI Taxonomy" id="416170"/>
    <lineage>
        <taxon>Bacteria</taxon>
        <taxon>Pseudomonadati</taxon>
        <taxon>Pseudomonadota</taxon>
        <taxon>Alphaproteobacteria</taxon>
        <taxon>Rhodospirillales</taxon>
        <taxon>Azospirillaceae</taxon>
        <taxon>Azospirillum</taxon>
    </lineage>
</organism>
<evidence type="ECO:0000313" key="3">
    <source>
        <dbReference type="Proteomes" id="UP000781958"/>
    </source>
</evidence>
<feature type="compositionally biased region" description="Polar residues" evidence="1">
    <location>
        <begin position="1"/>
        <end position="10"/>
    </location>
</feature>
<reference evidence="2 3" key="1">
    <citation type="submission" date="2021-03" db="EMBL/GenBank/DDBJ databases">
        <title>Genomic Encyclopedia of Type Strains, Phase III (KMG-III): the genomes of soil and plant-associated and newly described type strains.</title>
        <authorList>
            <person name="Whitman W."/>
        </authorList>
    </citation>
    <scope>NUCLEOTIDE SEQUENCE [LARGE SCALE GENOMIC DNA]</scope>
    <source>
        <strain evidence="2 3">IMMIB AFH-6</strain>
    </source>
</reference>
<accession>A0ABS4SPN0</accession>
<feature type="compositionally biased region" description="Polar residues" evidence="1">
    <location>
        <begin position="25"/>
        <end position="38"/>
    </location>
</feature>
<dbReference type="Proteomes" id="UP000781958">
    <property type="component" value="Unassembled WGS sequence"/>
</dbReference>
<dbReference type="EMBL" id="JAGINP010000016">
    <property type="protein sequence ID" value="MBP2294508.1"/>
    <property type="molecule type" value="Genomic_DNA"/>
</dbReference>
<comment type="caution">
    <text evidence="2">The sequence shown here is derived from an EMBL/GenBank/DDBJ whole genome shotgun (WGS) entry which is preliminary data.</text>
</comment>
<proteinExistence type="predicted"/>
<evidence type="ECO:0008006" key="4">
    <source>
        <dbReference type="Google" id="ProtNLM"/>
    </source>
</evidence>
<protein>
    <recommendedName>
        <fullName evidence="4">Reverse transcriptase (RNA-dependent DNA polymerase)</fullName>
    </recommendedName>
</protein>
<gene>
    <name evidence="2" type="ORF">J2851_004298</name>
</gene>
<dbReference type="RefSeq" id="WP_209768706.1">
    <property type="nucleotide sequence ID" value="NZ_JAGINP010000016.1"/>
</dbReference>
<evidence type="ECO:0000256" key="1">
    <source>
        <dbReference type="SAM" id="MobiDB-lite"/>
    </source>
</evidence>
<evidence type="ECO:0000313" key="2">
    <source>
        <dbReference type="EMBL" id="MBP2294508.1"/>
    </source>
</evidence>
<sequence length="317" mass="36810">MKNRHATVSNGDIDVQERAKGRSYVESNSRPSSIVSSHHTARLEHRQATLSDVFTVRNMESAWKKYVKQGMRSQYWLDLHDNYDFHRNIRERLTQLRQDIRKGNYKPAPPLFLRLEKSNGICRRIAVPSAEDAVVLQTVVEKIAPHILNMQPSENAFYSRSHKANLPRINFEIDYVWFVQYRKFVKKLERITDAYPYLIVADVANYFDNIDLKSLRNVVSSLTGMGEDILDFLFFCLEGFSWRPDYLPPTGSGLPQVDFDAPRLLGHAFLFEIDKDLASMTDDVFVRWMDDIDIPSKSEEEAKVLLCRLDELLMTRG</sequence>
<feature type="region of interest" description="Disordered" evidence="1">
    <location>
        <begin position="1"/>
        <end position="38"/>
    </location>
</feature>
<name>A0ABS4SPN0_9PROT</name>
<dbReference type="CDD" id="cd01646">
    <property type="entry name" value="RT_Bac_retron_I"/>
    <property type="match status" value="1"/>
</dbReference>
<keyword evidence="3" id="KW-1185">Reference proteome</keyword>